<dbReference type="Pfam" id="PF04306">
    <property type="entry name" value="DUF456"/>
    <property type="match status" value="1"/>
</dbReference>
<accession>A0ABN1AMY6</accession>
<feature type="transmembrane region" description="Helical" evidence="1">
    <location>
        <begin position="131"/>
        <end position="159"/>
    </location>
</feature>
<dbReference type="Proteomes" id="UP001499895">
    <property type="component" value="Unassembled WGS sequence"/>
</dbReference>
<dbReference type="InterPro" id="IPR007403">
    <property type="entry name" value="DUF456"/>
</dbReference>
<evidence type="ECO:0000313" key="3">
    <source>
        <dbReference type="Proteomes" id="UP001499895"/>
    </source>
</evidence>
<reference evidence="2 3" key="1">
    <citation type="journal article" date="2019" name="Int. J. Syst. Evol. Microbiol.">
        <title>The Global Catalogue of Microorganisms (GCM) 10K type strain sequencing project: providing services to taxonomists for standard genome sequencing and annotation.</title>
        <authorList>
            <consortium name="The Broad Institute Genomics Platform"/>
            <consortium name="The Broad Institute Genome Sequencing Center for Infectious Disease"/>
            <person name="Wu L."/>
            <person name="Ma J."/>
        </authorList>
    </citation>
    <scope>NUCLEOTIDE SEQUENCE [LARGE SCALE GENOMIC DNA]</scope>
    <source>
        <strain evidence="2 3">JCM 10649</strain>
    </source>
</reference>
<proteinExistence type="predicted"/>
<keyword evidence="1" id="KW-0812">Transmembrane</keyword>
<evidence type="ECO:0000256" key="1">
    <source>
        <dbReference type="SAM" id="Phobius"/>
    </source>
</evidence>
<dbReference type="EMBL" id="BAAAHB010000066">
    <property type="protein sequence ID" value="GAA0480370.1"/>
    <property type="molecule type" value="Genomic_DNA"/>
</dbReference>
<feature type="transmembrane region" description="Helical" evidence="1">
    <location>
        <begin position="81"/>
        <end position="111"/>
    </location>
</feature>
<organism evidence="2 3">
    <name type="scientific">Streptomyces stramineus</name>
    <dbReference type="NCBI Taxonomy" id="173861"/>
    <lineage>
        <taxon>Bacteria</taxon>
        <taxon>Bacillati</taxon>
        <taxon>Actinomycetota</taxon>
        <taxon>Actinomycetes</taxon>
        <taxon>Kitasatosporales</taxon>
        <taxon>Streptomycetaceae</taxon>
        <taxon>Streptomyces</taxon>
    </lineage>
</organism>
<keyword evidence="3" id="KW-1185">Reference proteome</keyword>
<evidence type="ECO:0000313" key="2">
    <source>
        <dbReference type="EMBL" id="GAA0480370.1"/>
    </source>
</evidence>
<protein>
    <submittedName>
        <fullName evidence="2">DUF456 domain-containing protein</fullName>
    </submittedName>
</protein>
<comment type="caution">
    <text evidence="2">The sequence shown here is derived from an EMBL/GenBank/DDBJ whole genome shotgun (WGS) entry which is preliminary data.</text>
</comment>
<dbReference type="RefSeq" id="WP_344094270.1">
    <property type="nucleotide sequence ID" value="NZ_BAAAHB010000066.1"/>
</dbReference>
<keyword evidence="1" id="KW-0472">Membrane</keyword>
<gene>
    <name evidence="2" type="ORF">GCM10009544_47880</name>
</gene>
<feature type="transmembrane region" description="Helical" evidence="1">
    <location>
        <begin position="45"/>
        <end position="69"/>
    </location>
</feature>
<sequence length="163" mass="17053">MGTWQLVLVGLVMLLGLLGAVTPGLPGPPIVWAGLLWWSMTERTALAWAVLAGATGVLLLNQAVIWLLPPRRLRGAGITRRAFLVAGGAGVAGFFLVPLLGAPLGFVTGLYGMERRRLGGRGEAWASTRNVMRALGTSVLVELFASLLVVGAWVGAVGWGRTG</sequence>
<keyword evidence="1" id="KW-1133">Transmembrane helix</keyword>
<name>A0ABN1AMY6_9ACTN</name>